<proteinExistence type="predicted"/>
<dbReference type="CDD" id="cd03802">
    <property type="entry name" value="GT4_AviGT4-like"/>
    <property type="match status" value="1"/>
</dbReference>
<keyword evidence="1" id="KW-0328">Glycosyltransferase</keyword>
<gene>
    <name evidence="5" type="ORF">AVDCRST_MAG10-806</name>
</gene>
<dbReference type="AlphaFoldDB" id="A0A6J4HG40"/>
<dbReference type="GO" id="GO:0016757">
    <property type="term" value="F:glycosyltransferase activity"/>
    <property type="evidence" value="ECO:0007669"/>
    <property type="project" value="UniProtKB-KW"/>
</dbReference>
<accession>A0A6J4HG40</accession>
<evidence type="ECO:0000313" key="5">
    <source>
        <dbReference type="EMBL" id="CAA9223620.1"/>
    </source>
</evidence>
<dbReference type="Pfam" id="PF13439">
    <property type="entry name" value="Glyco_transf_4"/>
    <property type="match status" value="1"/>
</dbReference>
<evidence type="ECO:0000259" key="4">
    <source>
        <dbReference type="Pfam" id="PF13439"/>
    </source>
</evidence>
<dbReference type="SUPFAM" id="SSF53756">
    <property type="entry name" value="UDP-Glycosyltransferase/glycogen phosphorylase"/>
    <property type="match status" value="1"/>
</dbReference>
<sequence>MRWLRAHHLQSTGPVCSNPKVRIGVIAPPWAPIPPELYGGIEQAVDCLCRGLQAAGHEVLLFATGDSTCPVPTKWLLERSEGARIGFSVPELRHVLAAYDAVGDCDLIHDHTMIGPIYASALTDVPVVTTIHGPLNVELIDLYRRIADRVPLIAISHIQLTADPGLPVAGVIHHGVDVQDFPVGDGKGDYCMFLGRMVAEKGAHRAIVAAREAGVPILLAGKMREPWETSYFESEIEPLLGDGVEYLGEVPYQEKLRLLCDAKATLFPIRWPEPFGLVMLESLACGTPVLAFAEGAAPEVVADGRTGWLCRDESDMAARLNAIGEIDRAECRADVEVRFSTGRMARQHAELYERVLNSRT</sequence>
<dbReference type="EMBL" id="CADCTB010000053">
    <property type="protein sequence ID" value="CAA9223620.1"/>
    <property type="molecule type" value="Genomic_DNA"/>
</dbReference>
<evidence type="ECO:0008006" key="6">
    <source>
        <dbReference type="Google" id="ProtNLM"/>
    </source>
</evidence>
<evidence type="ECO:0000256" key="2">
    <source>
        <dbReference type="ARBA" id="ARBA00022679"/>
    </source>
</evidence>
<dbReference type="Pfam" id="PF00534">
    <property type="entry name" value="Glycos_transf_1"/>
    <property type="match status" value="1"/>
</dbReference>
<dbReference type="PANTHER" id="PTHR12526:SF595">
    <property type="entry name" value="BLL5217 PROTEIN"/>
    <property type="match status" value="1"/>
</dbReference>
<dbReference type="InterPro" id="IPR001296">
    <property type="entry name" value="Glyco_trans_1"/>
</dbReference>
<name>A0A6J4HG40_9ACTN</name>
<dbReference type="PANTHER" id="PTHR12526">
    <property type="entry name" value="GLYCOSYLTRANSFERASE"/>
    <property type="match status" value="1"/>
</dbReference>
<organism evidence="5">
    <name type="scientific">uncultured Acidimicrobiales bacterium</name>
    <dbReference type="NCBI Taxonomy" id="310071"/>
    <lineage>
        <taxon>Bacteria</taxon>
        <taxon>Bacillati</taxon>
        <taxon>Actinomycetota</taxon>
        <taxon>Acidimicrobiia</taxon>
        <taxon>Acidimicrobiales</taxon>
        <taxon>environmental samples</taxon>
    </lineage>
</organism>
<protein>
    <recommendedName>
        <fullName evidence="6">Glycosyltransferase</fullName>
    </recommendedName>
</protein>
<dbReference type="InterPro" id="IPR028098">
    <property type="entry name" value="Glyco_trans_4-like_N"/>
</dbReference>
<keyword evidence="2" id="KW-0808">Transferase</keyword>
<evidence type="ECO:0000259" key="3">
    <source>
        <dbReference type="Pfam" id="PF00534"/>
    </source>
</evidence>
<feature type="domain" description="Glycosyl transferase family 1" evidence="3">
    <location>
        <begin position="187"/>
        <end position="318"/>
    </location>
</feature>
<evidence type="ECO:0000256" key="1">
    <source>
        <dbReference type="ARBA" id="ARBA00022676"/>
    </source>
</evidence>
<dbReference type="Gene3D" id="3.40.50.2000">
    <property type="entry name" value="Glycogen Phosphorylase B"/>
    <property type="match status" value="2"/>
</dbReference>
<feature type="domain" description="Glycosyltransferase subfamily 4-like N-terminal" evidence="4">
    <location>
        <begin position="38"/>
        <end position="147"/>
    </location>
</feature>
<reference evidence="5" key="1">
    <citation type="submission" date="2020-02" db="EMBL/GenBank/DDBJ databases">
        <authorList>
            <person name="Meier V. D."/>
        </authorList>
    </citation>
    <scope>NUCLEOTIDE SEQUENCE</scope>
    <source>
        <strain evidence="5">AVDCRST_MAG10</strain>
    </source>
</reference>